<keyword evidence="1" id="KW-0596">Phosphopantetheine</keyword>
<keyword evidence="2" id="KW-0597">Phosphoprotein</keyword>
<evidence type="ECO:0000259" key="3">
    <source>
        <dbReference type="PROSITE" id="PS50075"/>
    </source>
</evidence>
<feature type="domain" description="Carrier" evidence="3">
    <location>
        <begin position="372"/>
        <end position="448"/>
    </location>
</feature>
<proteinExistence type="predicted"/>
<dbReference type="InterPro" id="IPR036736">
    <property type="entry name" value="ACP-like_sf"/>
</dbReference>
<dbReference type="InterPro" id="IPR009081">
    <property type="entry name" value="PP-bd_ACP"/>
</dbReference>
<dbReference type="Gene3D" id="1.10.1200.10">
    <property type="entry name" value="ACP-like"/>
    <property type="match status" value="1"/>
</dbReference>
<dbReference type="InterPro" id="IPR020806">
    <property type="entry name" value="PKS_PP-bd"/>
</dbReference>
<evidence type="ECO:0000256" key="2">
    <source>
        <dbReference type="ARBA" id="ARBA00022553"/>
    </source>
</evidence>
<reference evidence="4" key="1">
    <citation type="submission" date="2021-01" db="EMBL/GenBank/DDBJ databases">
        <authorList>
            <person name="Corre E."/>
            <person name="Pelletier E."/>
            <person name="Niang G."/>
            <person name="Scheremetjew M."/>
            <person name="Finn R."/>
            <person name="Kale V."/>
            <person name="Holt S."/>
            <person name="Cochrane G."/>
            <person name="Meng A."/>
            <person name="Brown T."/>
            <person name="Cohen L."/>
        </authorList>
    </citation>
    <scope>NUCLEOTIDE SEQUENCE</scope>
    <source>
        <strain evidence="4">CCMP2222</strain>
    </source>
</reference>
<protein>
    <recommendedName>
        <fullName evidence="3">Carrier domain-containing protein</fullName>
    </recommendedName>
</protein>
<name>A0A7S2F7Q9_9DINO</name>
<dbReference type="SUPFAM" id="SSF48452">
    <property type="entry name" value="TPR-like"/>
    <property type="match status" value="2"/>
</dbReference>
<dbReference type="SMART" id="SM00823">
    <property type="entry name" value="PKS_PP"/>
    <property type="match status" value="1"/>
</dbReference>
<dbReference type="GO" id="GO:0031177">
    <property type="term" value="F:phosphopantetheine binding"/>
    <property type="evidence" value="ECO:0007669"/>
    <property type="project" value="InterPro"/>
</dbReference>
<evidence type="ECO:0000313" key="4">
    <source>
        <dbReference type="EMBL" id="CAD9379803.1"/>
    </source>
</evidence>
<dbReference type="AlphaFoldDB" id="A0A7S2F7Q9"/>
<dbReference type="Gene3D" id="1.25.40.10">
    <property type="entry name" value="Tetratricopeptide repeat domain"/>
    <property type="match status" value="2"/>
</dbReference>
<dbReference type="PANTHER" id="PTHR47691:SF3">
    <property type="entry name" value="HTH-TYPE TRANSCRIPTIONAL REGULATOR RV0890C-RELATED"/>
    <property type="match status" value="1"/>
</dbReference>
<dbReference type="InterPro" id="IPR011990">
    <property type="entry name" value="TPR-like_helical_dom_sf"/>
</dbReference>
<evidence type="ECO:0000256" key="1">
    <source>
        <dbReference type="ARBA" id="ARBA00022450"/>
    </source>
</evidence>
<organism evidence="4">
    <name type="scientific">Alexandrium andersonii</name>
    <dbReference type="NCBI Taxonomy" id="327968"/>
    <lineage>
        <taxon>Eukaryota</taxon>
        <taxon>Sar</taxon>
        <taxon>Alveolata</taxon>
        <taxon>Dinophyceae</taxon>
        <taxon>Gonyaulacales</taxon>
        <taxon>Pyrocystaceae</taxon>
        <taxon>Alexandrium</taxon>
    </lineage>
</organism>
<dbReference type="Pfam" id="PF00550">
    <property type="entry name" value="PP-binding"/>
    <property type="match status" value="1"/>
</dbReference>
<accession>A0A7S2F7Q9</accession>
<gene>
    <name evidence="4" type="ORF">AAND1436_LOCUS7438</name>
</gene>
<dbReference type="EMBL" id="HBGQ01014954">
    <property type="protein sequence ID" value="CAD9379803.1"/>
    <property type="molecule type" value="Transcribed_RNA"/>
</dbReference>
<sequence length="460" mass="49953">MGQFQRKGDRKGQAACWDALIAVNIAKDDHSEALRMATSGLQFIRDIKEPSTDDRRWEAGMCHTMANIYLSDEQYGKCNQVAQTGVSILKELGMQEDMAMVLVTQSNSSLAMKENRDALKQATDARNICRNCGNRGGEAIASIALTGAHCSRFDMVKAVNSATDAVQLFNSEKNKKGEADATFLLAQVHMMAEDFAKAQASAAKAKTLYKECGFAKDEVNMSLMMAQACFFAGIKEGAPEKGSKGGPAWDKALQVAKDGVALAKKSKDDDLISKGLSFVAQVHVMNYQVDEARNVIDEGIAVCTKSGYELGEAYHRTLMTQMYFMNDKHDSAKDPGNKALAIFKKLGDAPGEALINELLKFIDPGEEEYQGPSEEMLAATVMDVALSLIGSESLAGDTPLMDAGLDSLASVEFQNTLAKEFTGVTLPSTLVFDFPTPKMITEHIYNGLRESAKRKALQGK</sequence>
<dbReference type="PROSITE" id="PS50075">
    <property type="entry name" value="CARRIER"/>
    <property type="match status" value="1"/>
</dbReference>
<dbReference type="SUPFAM" id="SSF47336">
    <property type="entry name" value="ACP-like"/>
    <property type="match status" value="1"/>
</dbReference>
<dbReference type="PANTHER" id="PTHR47691">
    <property type="entry name" value="REGULATOR-RELATED"/>
    <property type="match status" value="1"/>
</dbReference>